<name>A0A264W6C0_9BACL</name>
<feature type="chain" id="PRO_5039014941" evidence="2">
    <location>
        <begin position="22"/>
        <end position="211"/>
    </location>
</feature>
<evidence type="ECO:0000313" key="4">
    <source>
        <dbReference type="Proteomes" id="UP000217065"/>
    </source>
</evidence>
<organism evidence="3 4">
    <name type="scientific">Tetzosporium hominis</name>
    <dbReference type="NCBI Taxonomy" id="2020506"/>
    <lineage>
        <taxon>Bacteria</taxon>
        <taxon>Bacillati</taxon>
        <taxon>Bacillota</taxon>
        <taxon>Bacilli</taxon>
        <taxon>Bacillales</taxon>
        <taxon>Caryophanaceae</taxon>
        <taxon>Tetzosporium</taxon>
    </lineage>
</organism>
<dbReference type="PROSITE" id="PS51257">
    <property type="entry name" value="PROKAR_LIPOPROTEIN"/>
    <property type="match status" value="1"/>
</dbReference>
<dbReference type="RefSeq" id="WP_094941515.1">
    <property type="nucleotide sequence ID" value="NZ_NOKQ01000134.1"/>
</dbReference>
<evidence type="ECO:0000256" key="2">
    <source>
        <dbReference type="SAM" id="SignalP"/>
    </source>
</evidence>
<feature type="compositionally biased region" description="Acidic residues" evidence="1">
    <location>
        <begin position="24"/>
        <end position="69"/>
    </location>
</feature>
<reference evidence="3 4" key="1">
    <citation type="submission" date="2017-07" db="EMBL/GenBank/DDBJ databases">
        <title>Tetzosporium hominis gen.nov. sp.nov.</title>
        <authorList>
            <person name="Tetz G."/>
            <person name="Tetz V."/>
        </authorList>
    </citation>
    <scope>NUCLEOTIDE SEQUENCE [LARGE SCALE GENOMIC DNA]</scope>
    <source>
        <strain evidence="3 4">VT-49</strain>
    </source>
</reference>
<accession>A0A264W6C0</accession>
<proteinExistence type="predicted"/>
<comment type="caution">
    <text evidence="3">The sequence shown here is derived from an EMBL/GenBank/DDBJ whole genome shotgun (WGS) entry which is preliminary data.</text>
</comment>
<sequence length="211" mass="23028">MKIWKAAIASSALILLLSACGTSDDTDSATPEETEEVTSGEQDPSEDTTEEETEAGEDTGEAAEEEPEAVEPIGERVESDNQPFSLELLDGYSLTAEEPNRDVVYFDENDAAFMRIETISKEEGDRTQLVDTLKQTIQASDNAGSLMGISSPTKLPNVDMPVGYEMDVEGGQVSGYVFETELHYVRATIYDVSDVMKTGEFIQMLSTLQTN</sequence>
<protein>
    <submittedName>
        <fullName evidence="3">Uncharacterized protein</fullName>
    </submittedName>
</protein>
<dbReference type="Proteomes" id="UP000217065">
    <property type="component" value="Unassembled WGS sequence"/>
</dbReference>
<dbReference type="AlphaFoldDB" id="A0A264W6C0"/>
<keyword evidence="4" id="KW-1185">Reference proteome</keyword>
<gene>
    <name evidence="3" type="ORF">CF394_01575</name>
</gene>
<evidence type="ECO:0000256" key="1">
    <source>
        <dbReference type="SAM" id="MobiDB-lite"/>
    </source>
</evidence>
<evidence type="ECO:0000313" key="3">
    <source>
        <dbReference type="EMBL" id="OZS79136.1"/>
    </source>
</evidence>
<feature type="signal peptide" evidence="2">
    <location>
        <begin position="1"/>
        <end position="21"/>
    </location>
</feature>
<dbReference type="OrthoDB" id="2735367at2"/>
<dbReference type="EMBL" id="NOKQ01000134">
    <property type="protein sequence ID" value="OZS79136.1"/>
    <property type="molecule type" value="Genomic_DNA"/>
</dbReference>
<feature type="region of interest" description="Disordered" evidence="1">
    <location>
        <begin position="22"/>
        <end position="82"/>
    </location>
</feature>
<keyword evidence="2" id="KW-0732">Signal</keyword>